<proteinExistence type="predicted"/>
<dbReference type="PROSITE" id="PS00741">
    <property type="entry name" value="DH_1"/>
    <property type="match status" value="1"/>
</dbReference>
<dbReference type="CDD" id="cd00160">
    <property type="entry name" value="RhoGEF"/>
    <property type="match status" value="1"/>
</dbReference>
<dbReference type="SMART" id="SM00325">
    <property type="entry name" value="RhoGEF"/>
    <property type="match status" value="1"/>
</dbReference>
<feature type="region of interest" description="Disordered" evidence="2">
    <location>
        <begin position="488"/>
        <end position="549"/>
    </location>
</feature>
<feature type="compositionally biased region" description="Basic residues" evidence="2">
    <location>
        <begin position="672"/>
        <end position="682"/>
    </location>
</feature>
<dbReference type="InterPro" id="IPR000219">
    <property type="entry name" value="DH_dom"/>
</dbReference>
<dbReference type="InterPro" id="IPR001478">
    <property type="entry name" value="PDZ"/>
</dbReference>
<dbReference type="PROSITE" id="PS50106">
    <property type="entry name" value="PDZ"/>
    <property type="match status" value="1"/>
</dbReference>
<feature type="chain" id="PRO_5035715426" evidence="3">
    <location>
        <begin position="21"/>
        <end position="2035"/>
    </location>
</feature>
<feature type="compositionally biased region" description="Acidic residues" evidence="2">
    <location>
        <begin position="1882"/>
        <end position="1891"/>
    </location>
</feature>
<feature type="region of interest" description="Disordered" evidence="2">
    <location>
        <begin position="301"/>
        <end position="333"/>
    </location>
</feature>
<dbReference type="CDD" id="cd01230">
    <property type="entry name" value="PH1_Tiam1_2"/>
    <property type="match status" value="1"/>
</dbReference>
<dbReference type="InterPro" id="IPR055230">
    <property type="entry name" value="PH_Tiam1/2"/>
</dbReference>
<dbReference type="Pfam" id="PF23014">
    <property type="entry name" value="PH_Tiam1"/>
    <property type="match status" value="1"/>
</dbReference>
<keyword evidence="3" id="KW-0732">Signal</keyword>
<dbReference type="Gene3D" id="2.30.29.30">
    <property type="entry name" value="Pleckstrin-homology domain (PH domain)/Phosphotyrosine-binding domain (PTB)"/>
    <property type="match status" value="2"/>
</dbReference>
<dbReference type="OrthoDB" id="8059989at2759"/>
<dbReference type="GO" id="GO:0007264">
    <property type="term" value="P:small GTPase-mediated signal transduction"/>
    <property type="evidence" value="ECO:0007669"/>
    <property type="project" value="InterPro"/>
</dbReference>
<feature type="compositionally biased region" description="Basic and acidic residues" evidence="2">
    <location>
        <begin position="656"/>
        <end position="671"/>
    </location>
</feature>
<evidence type="ECO:0000256" key="2">
    <source>
        <dbReference type="SAM" id="MobiDB-lite"/>
    </source>
</evidence>
<dbReference type="FunFam" id="1.20.900.10:FF:000012">
    <property type="entry name" value="T cell lymphoma invasion and metastasis 1"/>
    <property type="match status" value="1"/>
</dbReference>
<keyword evidence="8" id="KW-1185">Reference proteome</keyword>
<protein>
    <submittedName>
        <fullName evidence="7">(Atlantic silverside) hypothetical protein</fullName>
    </submittedName>
</protein>
<dbReference type="InterPro" id="IPR035899">
    <property type="entry name" value="DBL_dom_sf"/>
</dbReference>
<dbReference type="InterPro" id="IPR036034">
    <property type="entry name" value="PDZ_sf"/>
</dbReference>
<evidence type="ECO:0000256" key="1">
    <source>
        <dbReference type="ARBA" id="ARBA00022737"/>
    </source>
</evidence>
<feature type="domain" description="DH" evidence="5">
    <location>
        <begin position="1410"/>
        <end position="1604"/>
    </location>
</feature>
<feature type="region of interest" description="Disordered" evidence="2">
    <location>
        <begin position="1373"/>
        <end position="1407"/>
    </location>
</feature>
<feature type="domain" description="PDZ" evidence="6">
    <location>
        <begin position="1214"/>
        <end position="1275"/>
    </location>
</feature>
<dbReference type="SUPFAM" id="SSF48065">
    <property type="entry name" value="DBL homology domain (DH-domain)"/>
    <property type="match status" value="1"/>
</dbReference>
<feature type="compositionally biased region" description="Basic residues" evidence="2">
    <location>
        <begin position="1955"/>
        <end position="1965"/>
    </location>
</feature>
<dbReference type="PANTHER" id="PTHR46001">
    <property type="entry name" value="TIAM (MAMMALIAN TUMOR INVASION AND METASTASIS FACTOR) HOMOLOG"/>
    <property type="match status" value="1"/>
</dbReference>
<evidence type="ECO:0000259" key="5">
    <source>
        <dbReference type="PROSITE" id="PS50010"/>
    </source>
</evidence>
<dbReference type="InterPro" id="IPR040655">
    <property type="entry name" value="TIAM1_CC-Ex"/>
</dbReference>
<dbReference type="Pfam" id="PF18385">
    <property type="entry name" value="Tiam_CC_Ex"/>
    <property type="match status" value="1"/>
</dbReference>
<feature type="region of interest" description="Disordered" evidence="2">
    <location>
        <begin position="656"/>
        <end position="704"/>
    </location>
</feature>
<dbReference type="SMART" id="SM00228">
    <property type="entry name" value="PDZ"/>
    <property type="match status" value="1"/>
</dbReference>
<dbReference type="PANTHER" id="PTHR46001:SF5">
    <property type="entry name" value="RHO GUANINE NUCLEOTIDE EXCHANGE FACTOR TIAM2"/>
    <property type="match status" value="1"/>
</dbReference>
<dbReference type="Pfam" id="PF00621">
    <property type="entry name" value="RhoGEF"/>
    <property type="match status" value="1"/>
</dbReference>
<feature type="region of interest" description="Disordered" evidence="2">
    <location>
        <begin position="1776"/>
        <end position="1797"/>
    </location>
</feature>
<feature type="compositionally biased region" description="Basic and acidic residues" evidence="2">
    <location>
        <begin position="1776"/>
        <end position="1785"/>
    </location>
</feature>
<name>A0A8S4ADT9_9TELE</name>
<dbReference type="CDD" id="cd00136">
    <property type="entry name" value="PDZ_canonical"/>
    <property type="match status" value="1"/>
</dbReference>
<keyword evidence="1" id="KW-0677">Repeat</keyword>
<dbReference type="InterPro" id="IPR043537">
    <property type="entry name" value="Tiam1/Tiam2/Sif"/>
</dbReference>
<evidence type="ECO:0000313" key="7">
    <source>
        <dbReference type="EMBL" id="CAG5866277.1"/>
    </source>
</evidence>
<feature type="compositionally biased region" description="Polar residues" evidence="2">
    <location>
        <begin position="1832"/>
        <end position="1841"/>
    </location>
</feature>
<evidence type="ECO:0000259" key="4">
    <source>
        <dbReference type="PROSITE" id="PS50003"/>
    </source>
</evidence>
<dbReference type="PROSITE" id="PS50003">
    <property type="entry name" value="PH_DOMAIN"/>
    <property type="match status" value="1"/>
</dbReference>
<dbReference type="InterPro" id="IPR011993">
    <property type="entry name" value="PH-like_dom_sf"/>
</dbReference>
<dbReference type="Gene3D" id="2.30.42.10">
    <property type="match status" value="1"/>
</dbReference>
<feature type="compositionally biased region" description="Low complexity" evidence="2">
    <location>
        <begin position="516"/>
        <end position="538"/>
    </location>
</feature>
<comment type="caution">
    <text evidence="7">The sequence shown here is derived from an EMBL/GenBank/DDBJ whole genome shotgun (WGS) entry which is preliminary data.</text>
</comment>
<dbReference type="InterPro" id="IPR001849">
    <property type="entry name" value="PH_domain"/>
</dbReference>
<dbReference type="InterPro" id="IPR001331">
    <property type="entry name" value="GDS_CDC24_CS"/>
</dbReference>
<dbReference type="PROSITE" id="PS50010">
    <property type="entry name" value="DH_2"/>
    <property type="match status" value="1"/>
</dbReference>
<reference evidence="7" key="1">
    <citation type="submission" date="2021-05" db="EMBL/GenBank/DDBJ databases">
        <authorList>
            <person name="Tigano A."/>
        </authorList>
    </citation>
    <scope>NUCLEOTIDE SEQUENCE</scope>
</reference>
<evidence type="ECO:0000313" key="8">
    <source>
        <dbReference type="Proteomes" id="UP000677803"/>
    </source>
</evidence>
<dbReference type="Gene3D" id="6.10.140.680">
    <property type="match status" value="1"/>
</dbReference>
<dbReference type="GO" id="GO:0005085">
    <property type="term" value="F:guanyl-nucleotide exchange factor activity"/>
    <property type="evidence" value="ECO:0007669"/>
    <property type="project" value="InterPro"/>
</dbReference>
<dbReference type="CDD" id="cd01255">
    <property type="entry name" value="PH2_Tiam1_2"/>
    <property type="match status" value="1"/>
</dbReference>
<dbReference type="Gene3D" id="1.20.900.10">
    <property type="entry name" value="Dbl homology (DH) domain"/>
    <property type="match status" value="1"/>
</dbReference>
<evidence type="ECO:0000259" key="6">
    <source>
        <dbReference type="PROSITE" id="PS50106"/>
    </source>
</evidence>
<feature type="region of interest" description="Disordered" evidence="2">
    <location>
        <begin position="767"/>
        <end position="794"/>
    </location>
</feature>
<dbReference type="EMBL" id="CAJRST010002224">
    <property type="protein sequence ID" value="CAG5866277.1"/>
    <property type="molecule type" value="Genomic_DNA"/>
</dbReference>
<dbReference type="SUPFAM" id="SSF50156">
    <property type="entry name" value="PDZ domain-like"/>
    <property type="match status" value="1"/>
</dbReference>
<sequence length="2035" mass="222684">MVYLAVLPVVLCLQGRDVGPQPDTENCTPLSPHLQPAGTLSSALLERRQVSVASTCSQNPQDLFVLQWSMISAGPPLAAPSASHTTAAAAAMIMSESEVSCDVSPDTSDILRLLGCKQQAPERAREQLLEGFRPALVLCCVLRQRHEGQAVGAQVGLGNCLRSVAAVQQTHGGPRGGNRRLRPQRLVHPPCVYATPRCNPFHAGIPDRRHTRCQTKQEARAGVIQGQGQKNARSWGVPGCSGVAVLPWPWSRWPVRRLLTRAEAPRGERVGGEFKAGRSALQLKGRLVLLFSKNSGTIRQFSSQQKANTSMGNSESQYSIEGPKSTNSIFPGKQKPYALKPRSARDDVLSPHTWWKNTAAGSGYKARCVGRGCLSPPKSRPPYSAQRCDYVSKGARGSPAEHHWHRSPGCGIRKRHMSDAYEENPYGTELSGSGCSDEHKVLDEQSSPRVVIKKDGTLRVEFTNTSGGPLLLGEASGPVQLLKFSPNLESASTPSLPGSSGSRQDDHRGGPPPPASTSSTARTSKGSSLSSEGSWYDSPWGPSTELAEQDQACSASRTLVDSPVRQLESFAEQCPMSIADLYRDPAMAATFPTGRDLSSQLLEASPSQRSHRASFAAVLDGPLEEECSEPRQYSSYTLPCRRAKAHTVTEELDQYQDQKQDREPAGHEFGPHKKGSIKNRMRRFSDWTGSLSRKKRKSQETRYKDLSDAFDSGVDGLTADTSSPSQVSSLLWIPGASRAQSSGAIHQTTNDAVRQNIYENFMRELDMGAGQGGGERGDPSTGTEEGESSSESAEGSLEQLDLLFEKEQGVVRRAGWLSFKPLVTLHKDRKLELVTRRKWKQFWVTLKGCTLLFFETYGKGPPEQELSPRYALLAEDSIVQAVPEHPKRENVFCLSNSFGDVYLFQASNQTDLENWVTAIHSASASLLAKRQGKEDTVRLLRSQVRGLLQKIDMDGKMKKMAELQLTVVSDPKNRKAIENQIQQWEQNLERFNMDLFRMRCYLASLQGGELPNPKSLLAIASRPTKTTLGRLGIFSVSSFHALICSRDEAMVRRRSLSLTCRQRKRGLFSSLKGLDNFTKRGREKRPSASQIFESDAGGQTYALPPRSSERLDVLASIYSMSPPEGGLWDGVCSPPDVVMRVRMQDGLTIQVPVRRDQTAADLLCAACKVKQLDPDSHSLRLHGQDGGGRHLAPGELLRDLVGEELEVVPASVFSLHMRRPSSSADFGFAITGHIDTQKNSRIFVNEVLPDGPAFCEGLRPGDEILTLNSRCVSGLDLALIQTLFAEQTLHLRLRRAGPAGAAACPPPPCRQKQELRSKHHRAKSSSDVCAAAECGDTLCVGLENGHSHCAHRPVQHSKSVDTVCTLYQSFQEGPGSGGGMDDGRNASAGEGGGGGRTGHPAPAHLSAPERLRKVIQELVDTEKSYVKDLDCLFTIYLKPLQNETFLTQDEMESLFGSLPEMLDFQRVFLQTLEERIASSPDFSTLETPSQFKKLLFSLGGSFLYYADHFKLYSGFCANHIKVQQVLKRAKTDQAFKEFLDAKNPTKQHSSTLESYLIKPVQRVLKYPLLLRELVSLTDADSEEHYHLSEALKAMEKVASHINEMQKIYEDYGSVFDQLVAEQTGHVKEVTEISMGEFLMHSSAIWLNPHPSLGRMRKDPELTVFVFKKAVILVYRENNKLKKKMTNPRSALCHGDSDPFKFRWLIPLSALQVRLGNTAGTGTESSCIWELIHSRSEVEGRPETVFQLCSSEPEGKVNIIKVLRSILRENVRRAVRSEGTLDRSCREQPAPLRRTLPASAKLGSTRVSWWCKQPPEGSAQGGNPKPGPDSDEGSLSSGTYSFSGAPPACTSSDSHSFPPQPSWAEPRGPAPPTRSASVKESDILSDEDDDGFSEGVARRDSGDSGSPTSAIEAQFIQLKLSEDAVPKCAPAPRVQPEGSGDTPEIQQKTARGRFGAGRRKTGSLKGHRGVLLHMREQSGSADGGVDPAAAPCGAADLSTLLEREFSVQSLTSVVNEDCFFDPSESCAADCGNATSP</sequence>
<gene>
    <name evidence="7" type="ORF">MMEN_LOCUS3026</name>
</gene>
<dbReference type="Pfam" id="PF00595">
    <property type="entry name" value="PDZ"/>
    <property type="match status" value="1"/>
</dbReference>
<dbReference type="Proteomes" id="UP000677803">
    <property type="component" value="Unassembled WGS sequence"/>
</dbReference>
<organism evidence="7 8">
    <name type="scientific">Menidia menidia</name>
    <name type="common">Atlantic silverside</name>
    <dbReference type="NCBI Taxonomy" id="238744"/>
    <lineage>
        <taxon>Eukaryota</taxon>
        <taxon>Metazoa</taxon>
        <taxon>Chordata</taxon>
        <taxon>Craniata</taxon>
        <taxon>Vertebrata</taxon>
        <taxon>Euteleostomi</taxon>
        <taxon>Actinopterygii</taxon>
        <taxon>Neopterygii</taxon>
        <taxon>Teleostei</taxon>
        <taxon>Neoteleostei</taxon>
        <taxon>Acanthomorphata</taxon>
        <taxon>Ovalentaria</taxon>
        <taxon>Atherinomorphae</taxon>
        <taxon>Atheriniformes</taxon>
        <taxon>Atherinopsidae</taxon>
        <taxon>Menidiinae</taxon>
        <taxon>Menidia</taxon>
    </lineage>
</organism>
<feature type="domain" description="PH" evidence="4">
    <location>
        <begin position="810"/>
        <end position="924"/>
    </location>
</feature>
<feature type="compositionally biased region" description="Polar residues" evidence="2">
    <location>
        <begin position="488"/>
        <end position="502"/>
    </location>
</feature>
<evidence type="ECO:0000256" key="3">
    <source>
        <dbReference type="SAM" id="SignalP"/>
    </source>
</evidence>
<dbReference type="SMART" id="SM00233">
    <property type="entry name" value="PH"/>
    <property type="match status" value="2"/>
</dbReference>
<feature type="region of interest" description="Disordered" evidence="2">
    <location>
        <begin position="1809"/>
        <end position="1965"/>
    </location>
</feature>
<dbReference type="Pfam" id="PF00169">
    <property type="entry name" value="PH"/>
    <property type="match status" value="1"/>
</dbReference>
<accession>A0A8S4ADT9</accession>
<feature type="compositionally biased region" description="Polar residues" evidence="2">
    <location>
        <begin position="301"/>
        <end position="329"/>
    </location>
</feature>
<dbReference type="SUPFAM" id="SSF50729">
    <property type="entry name" value="PH domain-like"/>
    <property type="match status" value="2"/>
</dbReference>
<feature type="signal peptide" evidence="3">
    <location>
        <begin position="1"/>
        <end position="20"/>
    </location>
</feature>